<dbReference type="GO" id="GO:0046306">
    <property type="term" value="P:alkanesulfonate catabolic process"/>
    <property type="evidence" value="ECO:0007669"/>
    <property type="project" value="TreeGrafter"/>
</dbReference>
<dbReference type="PANTHER" id="PTHR42847:SF4">
    <property type="entry name" value="ALKANESULFONATE MONOOXYGENASE-RELATED"/>
    <property type="match status" value="1"/>
</dbReference>
<feature type="domain" description="Luciferase-like" evidence="6">
    <location>
        <begin position="22"/>
        <end position="304"/>
    </location>
</feature>
<evidence type="ECO:0000256" key="3">
    <source>
        <dbReference type="ARBA" id="ARBA00022643"/>
    </source>
</evidence>
<dbReference type="GO" id="GO:0008726">
    <property type="term" value="F:alkanesulfonate monooxygenase activity"/>
    <property type="evidence" value="ECO:0007669"/>
    <property type="project" value="TreeGrafter"/>
</dbReference>
<evidence type="ECO:0000256" key="2">
    <source>
        <dbReference type="ARBA" id="ARBA00022630"/>
    </source>
</evidence>
<accession>A0A0D5Y0F2</accession>
<organism evidence="7 8">
    <name type="scientific">Pseudomonas chlororaphis</name>
    <dbReference type="NCBI Taxonomy" id="587753"/>
    <lineage>
        <taxon>Bacteria</taxon>
        <taxon>Pseudomonadati</taxon>
        <taxon>Pseudomonadota</taxon>
        <taxon>Gammaproteobacteria</taxon>
        <taxon>Pseudomonadales</taxon>
        <taxon>Pseudomonadaceae</taxon>
        <taxon>Pseudomonas</taxon>
    </lineage>
</organism>
<dbReference type="EMBL" id="CP011110">
    <property type="protein sequence ID" value="AKA24477.1"/>
    <property type="molecule type" value="Genomic_DNA"/>
</dbReference>
<evidence type="ECO:0000313" key="7">
    <source>
        <dbReference type="EMBL" id="AKA24477.1"/>
    </source>
</evidence>
<keyword evidence="2" id="KW-0285">Flavoprotein</keyword>
<comment type="similarity">
    <text evidence="1">Belongs to the SsuD family.</text>
</comment>
<dbReference type="AlphaFoldDB" id="A0A0D5Y0F2"/>
<evidence type="ECO:0000256" key="1">
    <source>
        <dbReference type="ARBA" id="ARBA00007044"/>
    </source>
</evidence>
<dbReference type="PATRIC" id="fig|587753.10.peg.3017"/>
<dbReference type="OrthoDB" id="7016256at2"/>
<dbReference type="SUPFAM" id="SSF51679">
    <property type="entry name" value="Bacterial luciferase-like"/>
    <property type="match status" value="1"/>
</dbReference>
<dbReference type="InterPro" id="IPR011251">
    <property type="entry name" value="Luciferase-like_dom"/>
</dbReference>
<dbReference type="InterPro" id="IPR036661">
    <property type="entry name" value="Luciferase-like_sf"/>
</dbReference>
<evidence type="ECO:0000313" key="8">
    <source>
        <dbReference type="Proteomes" id="UP000032748"/>
    </source>
</evidence>
<evidence type="ECO:0000256" key="4">
    <source>
        <dbReference type="ARBA" id="ARBA00023002"/>
    </source>
</evidence>
<dbReference type="RefSeq" id="WP_045883102.1">
    <property type="nucleotide sequence ID" value="NZ_CP011110.1"/>
</dbReference>
<evidence type="ECO:0000256" key="5">
    <source>
        <dbReference type="ARBA" id="ARBA00023033"/>
    </source>
</evidence>
<dbReference type="InterPro" id="IPR050172">
    <property type="entry name" value="SsuD_RutA_monooxygenase"/>
</dbReference>
<gene>
    <name evidence="7" type="ORF">PCL1606_30260</name>
</gene>
<protein>
    <submittedName>
        <fullName evidence="7">Monooxygenase</fullName>
    </submittedName>
</protein>
<keyword evidence="3" id="KW-0288">FMN</keyword>
<proteinExistence type="inferred from homology"/>
<keyword evidence="5 7" id="KW-0503">Monooxygenase</keyword>
<dbReference type="Proteomes" id="UP000032748">
    <property type="component" value="Chromosome"/>
</dbReference>
<reference evidence="7 8" key="1">
    <citation type="journal article" date="2015" name="Mol. Plant Microbe Interact.">
        <title>Comparative Genomic Analysis of Pseudomonas chlororaphis PCL1606 Reveals New Insight into Antifungal Compounds Involved in Biocontrol.</title>
        <authorList>
            <person name="Calderon C.E."/>
            <person name="Ramos C."/>
            <person name="de Vicente A."/>
            <person name="Cazorla F.M."/>
        </authorList>
    </citation>
    <scope>NUCLEOTIDE SEQUENCE [LARGE SCALE GENOMIC DNA]</scope>
    <source>
        <strain evidence="7 8">PCL1606</strain>
    </source>
</reference>
<evidence type="ECO:0000259" key="6">
    <source>
        <dbReference type="Pfam" id="PF00296"/>
    </source>
</evidence>
<dbReference type="Pfam" id="PF00296">
    <property type="entry name" value="Bac_luciferase"/>
    <property type="match status" value="1"/>
</dbReference>
<dbReference type="PANTHER" id="PTHR42847">
    <property type="entry name" value="ALKANESULFONATE MONOOXYGENASE"/>
    <property type="match status" value="1"/>
</dbReference>
<name>A0A0D5Y0F2_9PSED</name>
<keyword evidence="4" id="KW-0560">Oxidoreductase</keyword>
<dbReference type="Gene3D" id="3.20.20.30">
    <property type="entry name" value="Luciferase-like domain"/>
    <property type="match status" value="1"/>
</dbReference>
<sequence>MALEFSWQMPLCGPGGAPDWAARPGQWIQLAQAVEYAGIDGLWIPGGARCADSLGVAAALCAHTRRVRLTVSVPPEVMLPAALASTLQSLQSISANRVRLHLPDSEQGSLRSAFGEWLNRDQRNERIGEYLEILDQLLAEADGGFNYSGRYFQLENAGFARRPLPAPALILDDSQSGALIARHADVCLLRSAPPNWLRQEIERLRGSERAAARPLGFACAFGLVLGDTEALAWEAASRQLAADLAPLPTPGAAVPRLPRDSQPLRHFEIHPNLVQLQPGQPLYLVGTPHQLATRLQELHGLGLEHIVIQGQPAVSEVLRFAERLLPLLDDQGLRKEPCQHAQ</sequence>
<dbReference type="KEGG" id="pcz:PCL1606_30260"/>